<dbReference type="Proteomes" id="UP000271925">
    <property type="component" value="Unassembled WGS sequence"/>
</dbReference>
<gene>
    <name evidence="3" type="ORF">EHT25_20735</name>
</gene>
<dbReference type="EMBL" id="RQJO01000009">
    <property type="protein sequence ID" value="RRB02867.1"/>
    <property type="molecule type" value="Genomic_DNA"/>
</dbReference>
<keyword evidence="1" id="KW-0732">Signal</keyword>
<dbReference type="AlphaFoldDB" id="A0A3P1BP42"/>
<organism evidence="3 4">
    <name type="scientific">Larkinella rosea</name>
    <dbReference type="NCBI Taxonomy" id="2025312"/>
    <lineage>
        <taxon>Bacteria</taxon>
        <taxon>Pseudomonadati</taxon>
        <taxon>Bacteroidota</taxon>
        <taxon>Cytophagia</taxon>
        <taxon>Cytophagales</taxon>
        <taxon>Spirosomataceae</taxon>
        <taxon>Larkinella</taxon>
    </lineage>
</organism>
<dbReference type="Pfam" id="PF06439">
    <property type="entry name" value="3keto-disac_hyd"/>
    <property type="match status" value="2"/>
</dbReference>
<proteinExistence type="predicted"/>
<keyword evidence="4" id="KW-1185">Reference proteome</keyword>
<dbReference type="InterPro" id="IPR010496">
    <property type="entry name" value="AL/BT2_dom"/>
</dbReference>
<protein>
    <submittedName>
        <fullName evidence="3">DUF1080 domain-containing protein</fullName>
    </submittedName>
</protein>
<feature type="signal peptide" evidence="1">
    <location>
        <begin position="1"/>
        <end position="25"/>
    </location>
</feature>
<evidence type="ECO:0000313" key="3">
    <source>
        <dbReference type="EMBL" id="RRB02867.1"/>
    </source>
</evidence>
<feature type="domain" description="3-keto-alpha-glucoside-1,2-lyase/3-keto-2-hydroxy-glucal hydratase" evidence="2">
    <location>
        <begin position="27"/>
        <end position="211"/>
    </location>
</feature>
<dbReference type="RefSeq" id="WP_124877030.1">
    <property type="nucleotide sequence ID" value="NZ_RQJO01000009.1"/>
</dbReference>
<dbReference type="OrthoDB" id="9806233at2"/>
<reference evidence="3 4" key="1">
    <citation type="submission" date="2018-11" db="EMBL/GenBank/DDBJ databases">
        <authorList>
            <person name="Zhou Z."/>
            <person name="Wang G."/>
        </authorList>
    </citation>
    <scope>NUCLEOTIDE SEQUENCE [LARGE SCALE GENOMIC DNA]</scope>
    <source>
        <strain evidence="3 4">KCTC52004</strain>
    </source>
</reference>
<dbReference type="Gene3D" id="2.60.120.560">
    <property type="entry name" value="Exo-inulinase, domain 1"/>
    <property type="match status" value="2"/>
</dbReference>
<feature type="chain" id="PRO_5018069213" evidence="1">
    <location>
        <begin position="26"/>
        <end position="460"/>
    </location>
</feature>
<feature type="domain" description="3-keto-alpha-glucoside-1,2-lyase/3-keto-2-hydroxy-glucal hydratase" evidence="2">
    <location>
        <begin position="245"/>
        <end position="458"/>
    </location>
</feature>
<evidence type="ECO:0000256" key="1">
    <source>
        <dbReference type="SAM" id="SignalP"/>
    </source>
</evidence>
<dbReference type="GO" id="GO:0016787">
    <property type="term" value="F:hydrolase activity"/>
    <property type="evidence" value="ECO:0007669"/>
    <property type="project" value="InterPro"/>
</dbReference>
<evidence type="ECO:0000313" key="4">
    <source>
        <dbReference type="Proteomes" id="UP000271925"/>
    </source>
</evidence>
<evidence type="ECO:0000259" key="2">
    <source>
        <dbReference type="Pfam" id="PF06439"/>
    </source>
</evidence>
<accession>A0A3P1BP42</accession>
<name>A0A3P1BP42_9BACT</name>
<sequence>MQIKQKTYLLLFLLFPATLPSFGQANWKVLFNGSDLKGWVKRNGNAEYKIVNKAIVGISQLKTPNSFLCTEETYGDFVLEMEVKVDPGLNSGIQIRSLSDPAVMNGRVYGYQVEIDPGDRAWSGGIYDEARSGWLYPLSINPKGQKAFKNGQWNTYHIEAIGPHFKTWINGIPCADVWDAQTARGIIALQVHQIKREEQNGLTVQWRNIRIATENLTEALWKGGDEVQEVSYLPNLLTDREKRLGWRLLWDGKTSAGWKLANADHFPTAGWAMQDGVLKVLGSKKDSLRKGGDLETVQEFANFELELDFKLTTGANSGVKYVVVDDPKKRPGTGAGPEFQILDDKVHPDAKAGVNGNRTTASLYDLITAENLSEGSTDKRMRPPGQWNRLRIVVQGGHVEHWLNNLKMVEYDRYSQIFRNLIAKSKYNTYPNFAQAPAGHILLQDHGDEVQFRSLKIREF</sequence>
<comment type="caution">
    <text evidence="3">The sequence shown here is derived from an EMBL/GenBank/DDBJ whole genome shotgun (WGS) entry which is preliminary data.</text>
</comment>